<keyword evidence="2" id="KW-1185">Reference proteome</keyword>
<reference evidence="1 2" key="1">
    <citation type="submission" date="2020-03" db="EMBL/GenBank/DDBJ databases">
        <title>Draft genome sequence of environmentally isolated cultures.</title>
        <authorList>
            <person name="Wilson H.S."/>
            <person name="De Leon M.E."/>
        </authorList>
    </citation>
    <scope>NUCLEOTIDE SEQUENCE [LARGE SCALE GENOMIC DNA]</scope>
    <source>
        <strain evidence="1 2">HSC-31F16</strain>
    </source>
</reference>
<sequence>MVLPFDEAVGDKLIEGVEGCVAVKRAGSEQIELWGEEFERQLGCVPGNFCAVQINVVMSFLRMGYSSGFQDGKLAQQHEVQRKLGISVCLYPNVQFSH</sequence>
<dbReference type="Proteomes" id="UP001515641">
    <property type="component" value="Unassembled WGS sequence"/>
</dbReference>
<comment type="caution">
    <text evidence="1">The sequence shown here is derived from an EMBL/GenBank/DDBJ whole genome shotgun (WGS) entry which is preliminary data.</text>
</comment>
<protein>
    <submittedName>
        <fullName evidence="1">Uncharacterized protein</fullName>
    </submittedName>
</protein>
<accession>A0ABX0L5N4</accession>
<proteinExistence type="predicted"/>
<name>A0ABX0L5N4_9NEIS</name>
<evidence type="ECO:0000313" key="1">
    <source>
        <dbReference type="EMBL" id="NHR04368.1"/>
    </source>
</evidence>
<dbReference type="EMBL" id="JAAOMA010000004">
    <property type="protein sequence ID" value="NHR04368.1"/>
    <property type="molecule type" value="Genomic_DNA"/>
</dbReference>
<evidence type="ECO:0000313" key="2">
    <source>
        <dbReference type="Proteomes" id="UP001515641"/>
    </source>
</evidence>
<gene>
    <name evidence="1" type="ORF">HA052_04080</name>
</gene>
<organism evidence="1 2">
    <name type="scientific">Chromobacterium fluminis</name>
    <dbReference type="NCBI Taxonomy" id="3044269"/>
    <lineage>
        <taxon>Bacteria</taxon>
        <taxon>Pseudomonadati</taxon>
        <taxon>Pseudomonadota</taxon>
        <taxon>Betaproteobacteria</taxon>
        <taxon>Neisseriales</taxon>
        <taxon>Chromobacteriaceae</taxon>
        <taxon>Chromobacterium</taxon>
    </lineage>
</organism>
<dbReference type="RefSeq" id="WP_166450887.1">
    <property type="nucleotide sequence ID" value="NZ_JAAOMA010000004.1"/>
</dbReference>